<organism evidence="12 13">
    <name type="scientific">Tripterygium wilfordii</name>
    <name type="common">Thunder God vine</name>
    <dbReference type="NCBI Taxonomy" id="458696"/>
    <lineage>
        <taxon>Eukaryota</taxon>
        <taxon>Viridiplantae</taxon>
        <taxon>Streptophyta</taxon>
        <taxon>Embryophyta</taxon>
        <taxon>Tracheophyta</taxon>
        <taxon>Spermatophyta</taxon>
        <taxon>Magnoliopsida</taxon>
        <taxon>eudicotyledons</taxon>
        <taxon>Gunneridae</taxon>
        <taxon>Pentapetalae</taxon>
        <taxon>rosids</taxon>
        <taxon>fabids</taxon>
        <taxon>Celastrales</taxon>
        <taxon>Celastraceae</taxon>
        <taxon>Tripterygium</taxon>
    </lineage>
</organism>
<evidence type="ECO:0000256" key="7">
    <source>
        <dbReference type="ARBA" id="ARBA00022989"/>
    </source>
</evidence>
<comment type="subunit">
    <text evidence="3">Homotrimer.</text>
</comment>
<sequence>MAVEEIKPPIQVIIDDFISSTNQEETNVSKPSESSILTRLHAGYFRISLSLGGQALPWKILSEPKSDSHEVWHLFRMLPFTAFLLLWWLSLLIQISLSLLYILRALFHFYMAKAEFLHHIGTNYLHAPWISWLLLLQSTTIIIPSSVSYLSLFWVFTVPIVVLDVKIYGQWFTTEKRFLSTLANPTSHMSVIGNLVVAQAAARMGWTESAICMFSLGMVHYLVLFITLYQRLAGCNQFPSTLRPAFFLFFAAPSIASSAWYSITGSFHTMSKMLFFLSLFLFTSLASRPTLFKKSMRQANVAWWAYSFPVTSLALTSALYAKEVKGHVAPGLMLALSALSVLVFLGLIVLTAINTDKLLRQNDPVLSFANDRRTRT</sequence>
<feature type="transmembrane region" description="Helical" evidence="11">
    <location>
        <begin position="303"/>
        <end position="321"/>
    </location>
</feature>
<keyword evidence="9 11" id="KW-0472">Membrane</keyword>
<evidence type="ECO:0000256" key="9">
    <source>
        <dbReference type="ARBA" id="ARBA00023136"/>
    </source>
</evidence>
<evidence type="ECO:0000256" key="3">
    <source>
        <dbReference type="ARBA" id="ARBA00011233"/>
    </source>
</evidence>
<keyword evidence="13" id="KW-1185">Reference proteome</keyword>
<keyword evidence="8" id="KW-0406">Ion transport</keyword>
<dbReference type="InterPro" id="IPR030183">
    <property type="entry name" value="SLAC/SLAH"/>
</dbReference>
<dbReference type="AlphaFoldDB" id="A0A7J7C5I3"/>
<dbReference type="GO" id="GO:0006873">
    <property type="term" value="P:intracellular monoatomic ion homeostasis"/>
    <property type="evidence" value="ECO:0007669"/>
    <property type="project" value="InterPro"/>
</dbReference>
<protein>
    <submittedName>
        <fullName evidence="12">Putative SLAC1</fullName>
    </submittedName>
</protein>
<comment type="function">
    <text evidence="10">Slow, weak voltage-dependent S-type anion efflux channel involved in maintenance of anion homeostasis.</text>
</comment>
<dbReference type="PANTHER" id="PTHR31269">
    <property type="entry name" value="S-TYPE ANION CHANNEL SLAH3"/>
    <property type="match status" value="1"/>
</dbReference>
<dbReference type="Proteomes" id="UP000593562">
    <property type="component" value="Unassembled WGS sequence"/>
</dbReference>
<comment type="subcellular location">
    <subcellularLocation>
        <location evidence="1">Cell membrane</location>
        <topology evidence="1">Multi-pass membrane protein</topology>
    </subcellularLocation>
</comment>
<comment type="similarity">
    <text evidence="2">Belongs to the SLAC1 S-type anion channel family.</text>
</comment>
<accession>A0A7J7C5I3</accession>
<reference evidence="12 13" key="1">
    <citation type="journal article" date="2020" name="Nat. Commun.">
        <title>Genome of Tripterygium wilfordii and identification of cytochrome P450 involved in triptolide biosynthesis.</title>
        <authorList>
            <person name="Tu L."/>
            <person name="Su P."/>
            <person name="Zhang Z."/>
            <person name="Gao L."/>
            <person name="Wang J."/>
            <person name="Hu T."/>
            <person name="Zhou J."/>
            <person name="Zhang Y."/>
            <person name="Zhao Y."/>
            <person name="Liu Y."/>
            <person name="Song Y."/>
            <person name="Tong Y."/>
            <person name="Lu Y."/>
            <person name="Yang J."/>
            <person name="Xu C."/>
            <person name="Jia M."/>
            <person name="Peters R.J."/>
            <person name="Huang L."/>
            <person name="Gao W."/>
        </authorList>
    </citation>
    <scope>NUCLEOTIDE SEQUENCE [LARGE SCALE GENOMIC DNA]</scope>
    <source>
        <strain evidence="13">cv. XIE 37</strain>
        <tissue evidence="12">Leaf</tissue>
    </source>
</reference>
<evidence type="ECO:0000256" key="6">
    <source>
        <dbReference type="ARBA" id="ARBA00022692"/>
    </source>
</evidence>
<keyword evidence="7 11" id="KW-1133">Transmembrane helix</keyword>
<evidence type="ECO:0000256" key="2">
    <source>
        <dbReference type="ARBA" id="ARBA00007808"/>
    </source>
</evidence>
<feature type="transmembrane region" description="Helical" evidence="11">
    <location>
        <begin position="333"/>
        <end position="353"/>
    </location>
</feature>
<evidence type="ECO:0000256" key="11">
    <source>
        <dbReference type="SAM" id="Phobius"/>
    </source>
</evidence>
<gene>
    <name evidence="12" type="ORF">HS088_TW21G01234</name>
</gene>
<name>A0A7J7C5I3_TRIWF</name>
<comment type="caution">
    <text evidence="12">The sequence shown here is derived from an EMBL/GenBank/DDBJ whole genome shotgun (WGS) entry which is preliminary data.</text>
</comment>
<evidence type="ECO:0000256" key="8">
    <source>
        <dbReference type="ARBA" id="ARBA00023065"/>
    </source>
</evidence>
<keyword evidence="6 11" id="KW-0812">Transmembrane</keyword>
<dbReference type="Pfam" id="PF03595">
    <property type="entry name" value="SLAC1"/>
    <property type="match status" value="1"/>
</dbReference>
<evidence type="ECO:0000256" key="10">
    <source>
        <dbReference type="ARBA" id="ARBA00054248"/>
    </source>
</evidence>
<keyword evidence="5" id="KW-1003">Cell membrane</keyword>
<feature type="transmembrane region" description="Helical" evidence="11">
    <location>
        <begin position="273"/>
        <end position="291"/>
    </location>
</feature>
<feature type="transmembrane region" description="Helical" evidence="11">
    <location>
        <begin position="241"/>
        <end position="261"/>
    </location>
</feature>
<evidence type="ECO:0000256" key="4">
    <source>
        <dbReference type="ARBA" id="ARBA00022448"/>
    </source>
</evidence>
<dbReference type="FunFam" id="1.50.10.150:FF:000003">
    <property type="entry name" value="S-type anion channel SLAH1"/>
    <property type="match status" value="1"/>
</dbReference>
<evidence type="ECO:0000313" key="12">
    <source>
        <dbReference type="EMBL" id="KAF5729077.1"/>
    </source>
</evidence>
<dbReference type="InterPro" id="IPR038665">
    <property type="entry name" value="Voltage-dep_anion_channel_sf"/>
</dbReference>
<proteinExistence type="inferred from homology"/>
<feature type="transmembrane region" description="Helical" evidence="11">
    <location>
        <begin position="149"/>
        <end position="169"/>
    </location>
</feature>
<dbReference type="Gene3D" id="1.50.10.150">
    <property type="entry name" value="Voltage-dependent anion channel"/>
    <property type="match status" value="1"/>
</dbReference>
<dbReference type="InParanoid" id="A0A7J7C5I3"/>
<dbReference type="GO" id="GO:0005886">
    <property type="term" value="C:plasma membrane"/>
    <property type="evidence" value="ECO:0007669"/>
    <property type="project" value="UniProtKB-SubCell"/>
</dbReference>
<evidence type="ECO:0000313" key="13">
    <source>
        <dbReference type="Proteomes" id="UP000593562"/>
    </source>
</evidence>
<feature type="transmembrane region" description="Helical" evidence="11">
    <location>
        <begin position="80"/>
        <end position="103"/>
    </location>
</feature>
<dbReference type="EMBL" id="JAAARO010000021">
    <property type="protein sequence ID" value="KAF5729077.1"/>
    <property type="molecule type" value="Genomic_DNA"/>
</dbReference>
<dbReference type="GO" id="GO:0008308">
    <property type="term" value="F:voltage-gated monoatomic anion channel activity"/>
    <property type="evidence" value="ECO:0007669"/>
    <property type="project" value="InterPro"/>
</dbReference>
<dbReference type="InterPro" id="IPR004695">
    <property type="entry name" value="SLAC1/Mae1/Ssu1/TehA"/>
</dbReference>
<dbReference type="PANTHER" id="PTHR31269:SF60">
    <property type="entry name" value="S-TYPE ANION CHANNEL SLAH1"/>
    <property type="match status" value="1"/>
</dbReference>
<evidence type="ECO:0000256" key="5">
    <source>
        <dbReference type="ARBA" id="ARBA00022475"/>
    </source>
</evidence>
<dbReference type="CDD" id="cd09323">
    <property type="entry name" value="TDT_SLAC1_like"/>
    <property type="match status" value="1"/>
</dbReference>
<keyword evidence="4" id="KW-0813">Transport</keyword>
<feature type="transmembrane region" description="Helical" evidence="11">
    <location>
        <begin position="208"/>
        <end position="229"/>
    </location>
</feature>
<evidence type="ECO:0000256" key="1">
    <source>
        <dbReference type="ARBA" id="ARBA00004651"/>
    </source>
</evidence>